<comment type="caution">
    <text evidence="7">The sequence shown here is derived from an EMBL/GenBank/DDBJ whole genome shotgun (WGS) entry which is preliminary data.</text>
</comment>
<feature type="region of interest" description="Disordered" evidence="5">
    <location>
        <begin position="1"/>
        <end position="38"/>
    </location>
</feature>
<evidence type="ECO:0000256" key="5">
    <source>
        <dbReference type="SAM" id="MobiDB-lite"/>
    </source>
</evidence>
<dbReference type="InterPro" id="IPR035979">
    <property type="entry name" value="RBD_domain_sf"/>
</dbReference>
<dbReference type="PROSITE" id="PS50102">
    <property type="entry name" value="RRM"/>
    <property type="match status" value="1"/>
</dbReference>
<evidence type="ECO:0000313" key="7">
    <source>
        <dbReference type="EMBL" id="GAV05904.1"/>
    </source>
</evidence>
<dbReference type="AlphaFoldDB" id="A0A1D1W3G2"/>
<comment type="subcellular location">
    <subcellularLocation>
        <location evidence="1">Nucleus</location>
        <location evidence="1">Nucleolus</location>
    </subcellularLocation>
</comment>
<evidence type="ECO:0000256" key="3">
    <source>
        <dbReference type="ARBA" id="ARBA00023242"/>
    </source>
</evidence>
<accession>A0A1D1W3G2</accession>
<dbReference type="Pfam" id="PF00076">
    <property type="entry name" value="RRM_1"/>
    <property type="match status" value="1"/>
</dbReference>
<keyword evidence="8" id="KW-1185">Reference proteome</keyword>
<dbReference type="PANTHER" id="PTHR46754">
    <property type="entry name" value="MKI67 FHA DOMAIN-INTERACTING NUCLEOLAR PHOSPHOPROTEIN"/>
    <property type="match status" value="1"/>
</dbReference>
<dbReference type="EMBL" id="BDGG01000012">
    <property type="protein sequence ID" value="GAV05904.1"/>
    <property type="molecule type" value="Genomic_DNA"/>
</dbReference>
<evidence type="ECO:0000259" key="6">
    <source>
        <dbReference type="PROSITE" id="PS50102"/>
    </source>
</evidence>
<evidence type="ECO:0000313" key="8">
    <source>
        <dbReference type="Proteomes" id="UP000186922"/>
    </source>
</evidence>
<proteinExistence type="predicted"/>
<dbReference type="STRING" id="947166.A0A1D1W3G2"/>
<feature type="domain" description="RRM" evidence="6">
    <location>
        <begin position="62"/>
        <end position="140"/>
    </location>
</feature>
<evidence type="ECO:0000256" key="1">
    <source>
        <dbReference type="ARBA" id="ARBA00004604"/>
    </source>
</evidence>
<protein>
    <recommendedName>
        <fullName evidence="6">RRM domain-containing protein</fullName>
    </recommendedName>
</protein>
<evidence type="ECO:0000256" key="4">
    <source>
        <dbReference type="PROSITE-ProRule" id="PRU00176"/>
    </source>
</evidence>
<dbReference type="InterPro" id="IPR000504">
    <property type="entry name" value="RRM_dom"/>
</dbReference>
<name>A0A1D1W3G2_RAMVA</name>
<dbReference type="SUPFAM" id="SSF54928">
    <property type="entry name" value="RNA-binding domain, RBD"/>
    <property type="match status" value="1"/>
</dbReference>
<dbReference type="GO" id="GO:0005730">
    <property type="term" value="C:nucleolus"/>
    <property type="evidence" value="ECO:0007669"/>
    <property type="project" value="UniProtKB-SubCell"/>
</dbReference>
<keyword evidence="2 4" id="KW-0694">RNA-binding</keyword>
<gene>
    <name evidence="7" type="primary">RvY_15963-1</name>
    <name evidence="7" type="synonym">RvY_15963.1</name>
    <name evidence="7" type="ORF">RvY_15963</name>
</gene>
<dbReference type="Gene3D" id="3.30.70.330">
    <property type="match status" value="1"/>
</dbReference>
<dbReference type="OrthoDB" id="21467at2759"/>
<dbReference type="GO" id="GO:0003723">
    <property type="term" value="F:RNA binding"/>
    <property type="evidence" value="ECO:0007669"/>
    <property type="project" value="UniProtKB-UniRule"/>
</dbReference>
<dbReference type="SMART" id="SM00360">
    <property type="entry name" value="RRM"/>
    <property type="match status" value="1"/>
</dbReference>
<evidence type="ECO:0000256" key="2">
    <source>
        <dbReference type="ARBA" id="ARBA00022884"/>
    </source>
</evidence>
<dbReference type="InterPro" id="IPR012677">
    <property type="entry name" value="Nucleotide-bd_a/b_plait_sf"/>
</dbReference>
<dbReference type="CDD" id="cd12307">
    <property type="entry name" value="RRM_NIFK_like"/>
    <property type="match status" value="1"/>
</dbReference>
<keyword evidence="3" id="KW-0539">Nucleus</keyword>
<feature type="compositionally biased region" description="Polar residues" evidence="5">
    <location>
        <begin position="25"/>
        <end position="38"/>
    </location>
</feature>
<sequence length="216" mass="25269">MDSDQESEMSLDTSSVTDEDVQWPSEASTDQIALNPGNQKEFEKFVKKKHEQIKKDQESLPGVIYIGHVPHGFAEEPLRKFFSQFGKITRLKLSRSKKTGRSKGYGFIEFEHSEVAKIAADTMNNYLMYEKLFKCKFIPSEKVHADTFKNCHRRFHVPRNNARKRFEHNRNVTDDEHTKRVERMDKNLRKKKEHLKKMGLNYDMPSLLSTKSSGKK</sequence>
<organism evidence="7 8">
    <name type="scientific">Ramazzottius varieornatus</name>
    <name type="common">Water bear</name>
    <name type="synonym">Tardigrade</name>
    <dbReference type="NCBI Taxonomy" id="947166"/>
    <lineage>
        <taxon>Eukaryota</taxon>
        <taxon>Metazoa</taxon>
        <taxon>Ecdysozoa</taxon>
        <taxon>Tardigrada</taxon>
        <taxon>Eutardigrada</taxon>
        <taxon>Parachela</taxon>
        <taxon>Hypsibioidea</taxon>
        <taxon>Ramazzottiidae</taxon>
        <taxon>Ramazzottius</taxon>
    </lineage>
</organism>
<dbReference type="Proteomes" id="UP000186922">
    <property type="component" value="Unassembled WGS sequence"/>
</dbReference>
<reference evidence="7 8" key="1">
    <citation type="journal article" date="2016" name="Nat. Commun.">
        <title>Extremotolerant tardigrade genome and improved radiotolerance of human cultured cells by tardigrade-unique protein.</title>
        <authorList>
            <person name="Hashimoto T."/>
            <person name="Horikawa D.D."/>
            <person name="Saito Y."/>
            <person name="Kuwahara H."/>
            <person name="Kozuka-Hata H."/>
            <person name="Shin-I T."/>
            <person name="Minakuchi Y."/>
            <person name="Ohishi K."/>
            <person name="Motoyama A."/>
            <person name="Aizu T."/>
            <person name="Enomoto A."/>
            <person name="Kondo K."/>
            <person name="Tanaka S."/>
            <person name="Hara Y."/>
            <person name="Koshikawa S."/>
            <person name="Sagara H."/>
            <person name="Miura T."/>
            <person name="Yokobori S."/>
            <person name="Miyagawa K."/>
            <person name="Suzuki Y."/>
            <person name="Kubo T."/>
            <person name="Oyama M."/>
            <person name="Kohara Y."/>
            <person name="Fujiyama A."/>
            <person name="Arakawa K."/>
            <person name="Katayama T."/>
            <person name="Toyoda A."/>
            <person name="Kunieda T."/>
        </authorList>
    </citation>
    <scope>NUCLEOTIDE SEQUENCE [LARGE SCALE GENOMIC DNA]</scope>
    <source>
        <strain evidence="7 8">YOKOZUNA-1</strain>
    </source>
</reference>